<gene>
    <name evidence="1" type="ORF">M099_1121</name>
</gene>
<evidence type="ECO:0000313" key="1">
    <source>
        <dbReference type="EMBL" id="KDS55822.1"/>
    </source>
</evidence>
<dbReference type="RefSeq" id="WP_005839056.1">
    <property type="nucleotide sequence ID" value="NZ_JNHM01000012.1"/>
</dbReference>
<dbReference type="CDD" id="cd12105">
    <property type="entry name" value="HmuY"/>
    <property type="match status" value="1"/>
</dbReference>
<dbReference type="GeneID" id="5303156"/>
<comment type="caution">
    <text evidence="1">The sequence shown here is derived from an EMBL/GenBank/DDBJ whole genome shotgun (WGS) entry which is preliminary data.</text>
</comment>
<dbReference type="SMR" id="A0A069SM27"/>
<evidence type="ECO:0000313" key="2">
    <source>
        <dbReference type="Proteomes" id="UP000027661"/>
    </source>
</evidence>
<name>A0A069SM27_PHOVU</name>
<accession>A0A069SM27</accession>
<dbReference type="EMBL" id="JNHM01000012">
    <property type="protein sequence ID" value="KDS55822.1"/>
    <property type="molecule type" value="Genomic_DNA"/>
</dbReference>
<sequence length="220" mass="24837">MKRYLSIITILGMMLLPFSACDGILEGIYDSPAASDSNELGFIRTDPSTHSGTIYIDATDYRRWTFIDFHTQKVDSVNVTDSEQKEPEEWDIAVHRYDVKTNAGAVLETGFTGFSALRNADAMPEGAYVEDVWTTAKIAIDMSGMMDGNIVYMESYYNEELSKWLNVDKSNMPPTYTLSNKVYMVKLKDGTYAAVRLTNYMNASGVKGFMTIDYIYPFEL</sequence>
<dbReference type="AlphaFoldDB" id="A0A069SM27"/>
<dbReference type="Proteomes" id="UP000027661">
    <property type="component" value="Unassembled WGS sequence"/>
</dbReference>
<dbReference type="InterPro" id="IPR025921">
    <property type="entry name" value="HmuY"/>
</dbReference>
<reference evidence="1 2" key="1">
    <citation type="submission" date="2014-04" db="EMBL/GenBank/DDBJ databases">
        <authorList>
            <person name="Sears C."/>
            <person name="Carroll K."/>
            <person name="Sack B.R."/>
            <person name="Qadri F."/>
            <person name="Myers L.L."/>
            <person name="Chung G.-T."/>
            <person name="Escheverria P."/>
            <person name="Fraser C.M."/>
            <person name="Sadzewicz L."/>
            <person name="Shefchek K.A."/>
            <person name="Tallon L."/>
            <person name="Das S.P."/>
            <person name="Daugherty S."/>
            <person name="Mongodin E.F."/>
        </authorList>
    </citation>
    <scope>NUCLEOTIDE SEQUENCE [LARGE SCALE GENOMIC DNA]</scope>
    <source>
        <strain evidence="1 2">3975 RP4</strain>
    </source>
</reference>
<proteinExistence type="predicted"/>
<dbReference type="Pfam" id="PF14064">
    <property type="entry name" value="HmuY"/>
    <property type="match status" value="1"/>
</dbReference>
<dbReference type="PATRIC" id="fig|1339352.3.peg.1085"/>
<organism evidence="1 2">
    <name type="scientific">Phocaeicola vulgatus str. 3975 RP4</name>
    <dbReference type="NCBI Taxonomy" id="1339352"/>
    <lineage>
        <taxon>Bacteria</taxon>
        <taxon>Pseudomonadati</taxon>
        <taxon>Bacteroidota</taxon>
        <taxon>Bacteroidia</taxon>
        <taxon>Bacteroidales</taxon>
        <taxon>Bacteroidaceae</taxon>
        <taxon>Phocaeicola</taxon>
    </lineage>
</organism>
<dbReference type="DNASU" id="5303156"/>
<protein>
    <submittedName>
        <fullName evidence="1">HmuY family protein</fullName>
    </submittedName>
</protein>